<sequence length="422" mass="46466">MKVRERTVCHTCRDRKLGCDGKLPACSQCLHSDRSCGGYHFIPTQKSTETRPKSLTASSRICGAWMEIVPELTTTGHQGKALQASIRAFAMAILSQKSSEASSIVEALAAHGTALRSVHGAIRNSQMRKPDELSAAIMFLTLSEVLLPCGSSSESHVAALVQLMHAQGPSYYSSGTPYGLFIGFRPPIVVWHIWNRKAIFLGTPDWATIPFQETPADPLQSLMTIGACIATMLETMDVLGSSFEPRQALACLGSLKDIMATLDNWKEVYTTSIFQQEDHDLGKSIPMDDILYHDITEANSLTHYWAFCIICAVQAQSLQRQLGVARALPLELAIPESTLQSNAVSIMRSVRYLTREEVKLYGAVSLMLPLKVSDEYLERLGGSSFTALRKSATQSIALTGHHYLNNFVSSDLRILWPMQNVN</sequence>
<dbReference type="Proteomes" id="UP001144673">
    <property type="component" value="Chromosome 5"/>
</dbReference>
<gene>
    <name evidence="3" type="ORF">LMH87_010174</name>
</gene>
<evidence type="ECO:0000313" key="4">
    <source>
        <dbReference type="Proteomes" id="UP001144673"/>
    </source>
</evidence>
<dbReference type="PROSITE" id="PS00463">
    <property type="entry name" value="ZN2_CY6_FUNGAL_1"/>
    <property type="match status" value="1"/>
</dbReference>
<name>A0A9W8UK87_AKAMU</name>
<dbReference type="SMART" id="SM00066">
    <property type="entry name" value="GAL4"/>
    <property type="match status" value="1"/>
</dbReference>
<dbReference type="PANTHER" id="PTHR38111">
    <property type="entry name" value="ZN(2)-C6 FUNGAL-TYPE DOMAIN-CONTAINING PROTEIN-RELATED"/>
    <property type="match status" value="1"/>
</dbReference>
<dbReference type="Pfam" id="PF00172">
    <property type="entry name" value="Zn_clus"/>
    <property type="match status" value="1"/>
</dbReference>
<dbReference type="InterPro" id="IPR053178">
    <property type="entry name" value="Osmoadaptation_assoc"/>
</dbReference>
<organism evidence="3 4">
    <name type="scientific">Akanthomyces muscarius</name>
    <name type="common">Entomopathogenic fungus</name>
    <name type="synonym">Lecanicillium muscarium</name>
    <dbReference type="NCBI Taxonomy" id="2231603"/>
    <lineage>
        <taxon>Eukaryota</taxon>
        <taxon>Fungi</taxon>
        <taxon>Dikarya</taxon>
        <taxon>Ascomycota</taxon>
        <taxon>Pezizomycotina</taxon>
        <taxon>Sordariomycetes</taxon>
        <taxon>Hypocreomycetidae</taxon>
        <taxon>Hypocreales</taxon>
        <taxon>Cordycipitaceae</taxon>
        <taxon>Akanthomyces</taxon>
    </lineage>
</organism>
<dbReference type="InterPro" id="IPR036864">
    <property type="entry name" value="Zn2-C6_fun-type_DNA-bd_sf"/>
</dbReference>
<dbReference type="RefSeq" id="XP_056054357.1">
    <property type="nucleotide sequence ID" value="XM_056197294.1"/>
</dbReference>
<keyword evidence="4" id="KW-1185">Reference proteome</keyword>
<dbReference type="Gene3D" id="4.10.240.10">
    <property type="entry name" value="Zn(2)-C6 fungal-type DNA-binding domain"/>
    <property type="match status" value="1"/>
</dbReference>
<reference evidence="3" key="1">
    <citation type="journal article" date="2023" name="Access Microbiol">
        <title>De-novo genome assembly for Akanthomyces muscarius, a biocontrol agent of insect agricultural pests.</title>
        <authorList>
            <person name="Erdos Z."/>
            <person name="Studholme D.J."/>
            <person name="Raymond B."/>
            <person name="Sharma M."/>
        </authorList>
    </citation>
    <scope>NUCLEOTIDE SEQUENCE</scope>
    <source>
        <strain evidence="3">Ve6</strain>
    </source>
</reference>
<dbReference type="PROSITE" id="PS50048">
    <property type="entry name" value="ZN2_CY6_FUNGAL_2"/>
    <property type="match status" value="1"/>
</dbReference>
<dbReference type="CDD" id="cd00067">
    <property type="entry name" value="GAL4"/>
    <property type="match status" value="1"/>
</dbReference>
<dbReference type="GeneID" id="80897333"/>
<accession>A0A9W8UK87</accession>
<dbReference type="GO" id="GO:0008270">
    <property type="term" value="F:zinc ion binding"/>
    <property type="evidence" value="ECO:0007669"/>
    <property type="project" value="InterPro"/>
</dbReference>
<proteinExistence type="predicted"/>
<evidence type="ECO:0000259" key="2">
    <source>
        <dbReference type="PROSITE" id="PS50048"/>
    </source>
</evidence>
<dbReference type="EMBL" id="JAJHUN010000008">
    <property type="protein sequence ID" value="KAJ4153699.1"/>
    <property type="molecule type" value="Genomic_DNA"/>
</dbReference>
<comment type="caution">
    <text evidence="3">The sequence shown here is derived from an EMBL/GenBank/DDBJ whole genome shotgun (WGS) entry which is preliminary data.</text>
</comment>
<dbReference type="GO" id="GO:0000981">
    <property type="term" value="F:DNA-binding transcription factor activity, RNA polymerase II-specific"/>
    <property type="evidence" value="ECO:0007669"/>
    <property type="project" value="InterPro"/>
</dbReference>
<dbReference type="PANTHER" id="PTHR38111:SF9">
    <property type="entry name" value="ZN(2)-C6 FUNGAL-TYPE DOMAIN-CONTAINING PROTEIN"/>
    <property type="match status" value="1"/>
</dbReference>
<protein>
    <recommendedName>
        <fullName evidence="2">Zn(2)-C6 fungal-type domain-containing protein</fullName>
    </recommendedName>
</protein>
<dbReference type="KEGG" id="amus:LMH87_010174"/>
<keyword evidence="1" id="KW-0539">Nucleus</keyword>
<evidence type="ECO:0000313" key="3">
    <source>
        <dbReference type="EMBL" id="KAJ4153699.1"/>
    </source>
</evidence>
<evidence type="ECO:0000256" key="1">
    <source>
        <dbReference type="ARBA" id="ARBA00023242"/>
    </source>
</evidence>
<feature type="domain" description="Zn(2)-C6 fungal-type" evidence="2">
    <location>
        <begin position="8"/>
        <end position="36"/>
    </location>
</feature>
<dbReference type="SUPFAM" id="SSF57701">
    <property type="entry name" value="Zn2/Cys6 DNA-binding domain"/>
    <property type="match status" value="1"/>
</dbReference>
<dbReference type="InterPro" id="IPR001138">
    <property type="entry name" value="Zn2Cys6_DnaBD"/>
</dbReference>
<dbReference type="AlphaFoldDB" id="A0A9W8UK87"/>